<organism evidence="1 2">
    <name type="scientific">Liparis tanakae</name>
    <name type="common">Tanaka's snailfish</name>
    <dbReference type="NCBI Taxonomy" id="230148"/>
    <lineage>
        <taxon>Eukaryota</taxon>
        <taxon>Metazoa</taxon>
        <taxon>Chordata</taxon>
        <taxon>Craniata</taxon>
        <taxon>Vertebrata</taxon>
        <taxon>Euteleostomi</taxon>
        <taxon>Actinopterygii</taxon>
        <taxon>Neopterygii</taxon>
        <taxon>Teleostei</taxon>
        <taxon>Neoteleostei</taxon>
        <taxon>Acanthomorphata</taxon>
        <taxon>Eupercaria</taxon>
        <taxon>Perciformes</taxon>
        <taxon>Cottioidei</taxon>
        <taxon>Cottales</taxon>
        <taxon>Liparidae</taxon>
        <taxon>Liparis</taxon>
    </lineage>
</organism>
<dbReference type="EMBL" id="SRLO01001448">
    <property type="protein sequence ID" value="TNN37741.1"/>
    <property type="molecule type" value="Genomic_DNA"/>
</dbReference>
<evidence type="ECO:0000313" key="2">
    <source>
        <dbReference type="Proteomes" id="UP000314294"/>
    </source>
</evidence>
<accession>A0A4Z2FA46</accession>
<comment type="caution">
    <text evidence="1">The sequence shown here is derived from an EMBL/GenBank/DDBJ whole genome shotgun (WGS) entry which is preliminary data.</text>
</comment>
<gene>
    <name evidence="1" type="ORF">EYF80_052090</name>
</gene>
<dbReference type="Proteomes" id="UP000314294">
    <property type="component" value="Unassembled WGS sequence"/>
</dbReference>
<proteinExistence type="predicted"/>
<protein>
    <submittedName>
        <fullName evidence="1">Uncharacterized protein</fullName>
    </submittedName>
</protein>
<reference evidence="1 2" key="1">
    <citation type="submission" date="2019-03" db="EMBL/GenBank/DDBJ databases">
        <title>First draft genome of Liparis tanakae, snailfish: a comprehensive survey of snailfish specific genes.</title>
        <authorList>
            <person name="Kim W."/>
            <person name="Song I."/>
            <person name="Jeong J.-H."/>
            <person name="Kim D."/>
            <person name="Kim S."/>
            <person name="Ryu S."/>
            <person name="Song J.Y."/>
            <person name="Lee S.K."/>
        </authorList>
    </citation>
    <scope>NUCLEOTIDE SEQUENCE [LARGE SCALE GENOMIC DNA]</scope>
    <source>
        <tissue evidence="1">Muscle</tissue>
    </source>
</reference>
<sequence length="245" mass="26473">MNGERCYCEETIDHKAPDAVAGIISYCSGKDILFPTRLSPWPLCSFPRSPRAGNKTPGDELCRARGVPSGRPEHMCFGLPRAEPYLSPGGGEQTAGFNINKRRFTQVHHRHGEPQDVKEPPETLCEEPIDGPLSVDEEASGSIGGHYREVPAGTRGGEAMAGCNNYRLASLLVVSPLFQQSGFSLPLDMDQSRLNGVVVNLHEIKLTHSTVDGNNDLSTNTALASRLQAAPVSVRSISRVLSLRG</sequence>
<dbReference type="AlphaFoldDB" id="A0A4Z2FA46"/>
<keyword evidence="2" id="KW-1185">Reference proteome</keyword>
<evidence type="ECO:0000313" key="1">
    <source>
        <dbReference type="EMBL" id="TNN37741.1"/>
    </source>
</evidence>
<name>A0A4Z2FA46_9TELE</name>